<organism evidence="1">
    <name type="scientific">Oryza brachyantha</name>
    <name type="common">malo sina</name>
    <dbReference type="NCBI Taxonomy" id="4533"/>
    <lineage>
        <taxon>Eukaryota</taxon>
        <taxon>Viridiplantae</taxon>
        <taxon>Streptophyta</taxon>
        <taxon>Embryophyta</taxon>
        <taxon>Tracheophyta</taxon>
        <taxon>Spermatophyta</taxon>
        <taxon>Magnoliopsida</taxon>
        <taxon>Liliopsida</taxon>
        <taxon>Poales</taxon>
        <taxon>Poaceae</taxon>
        <taxon>BOP clade</taxon>
        <taxon>Oryzoideae</taxon>
        <taxon>Oryzeae</taxon>
        <taxon>Oryzinae</taxon>
        <taxon>Oryza</taxon>
    </lineage>
</organism>
<dbReference type="Gramene" id="OB08G16760.1">
    <property type="protein sequence ID" value="OB08G16760.1"/>
    <property type="gene ID" value="OB08G16760"/>
</dbReference>
<dbReference type="EnsemblPlants" id="OB08G16760.1">
    <property type="protein sequence ID" value="OB08G16760.1"/>
    <property type="gene ID" value="OB08G16760"/>
</dbReference>
<reference evidence="1" key="2">
    <citation type="submission" date="2013-04" db="UniProtKB">
        <authorList>
            <consortium name="EnsemblPlants"/>
        </authorList>
    </citation>
    <scope>IDENTIFICATION</scope>
</reference>
<evidence type="ECO:0000313" key="2">
    <source>
        <dbReference type="Proteomes" id="UP000006038"/>
    </source>
</evidence>
<name>J3MRE7_ORYBR</name>
<evidence type="ECO:0000313" key="1">
    <source>
        <dbReference type="EnsemblPlants" id="OB08G16760.1"/>
    </source>
</evidence>
<dbReference type="Proteomes" id="UP000006038">
    <property type="component" value="Chromosome 8"/>
</dbReference>
<dbReference type="AlphaFoldDB" id="J3MRE7"/>
<proteinExistence type="predicted"/>
<reference evidence="1" key="1">
    <citation type="journal article" date="2013" name="Nat. Commun.">
        <title>Whole-genome sequencing of Oryza brachyantha reveals mechanisms underlying Oryza genome evolution.</title>
        <authorList>
            <person name="Chen J."/>
            <person name="Huang Q."/>
            <person name="Gao D."/>
            <person name="Wang J."/>
            <person name="Lang Y."/>
            <person name="Liu T."/>
            <person name="Li B."/>
            <person name="Bai Z."/>
            <person name="Luis Goicoechea J."/>
            <person name="Liang C."/>
            <person name="Chen C."/>
            <person name="Zhang W."/>
            <person name="Sun S."/>
            <person name="Liao Y."/>
            <person name="Zhang X."/>
            <person name="Yang L."/>
            <person name="Song C."/>
            <person name="Wang M."/>
            <person name="Shi J."/>
            <person name="Liu G."/>
            <person name="Liu J."/>
            <person name="Zhou H."/>
            <person name="Zhou W."/>
            <person name="Yu Q."/>
            <person name="An N."/>
            <person name="Chen Y."/>
            <person name="Cai Q."/>
            <person name="Wang B."/>
            <person name="Liu B."/>
            <person name="Min J."/>
            <person name="Huang Y."/>
            <person name="Wu H."/>
            <person name="Li Z."/>
            <person name="Zhang Y."/>
            <person name="Yin Y."/>
            <person name="Song W."/>
            <person name="Jiang J."/>
            <person name="Jackson S.A."/>
            <person name="Wing R.A."/>
            <person name="Wang J."/>
            <person name="Chen M."/>
        </authorList>
    </citation>
    <scope>NUCLEOTIDE SEQUENCE [LARGE SCALE GENOMIC DNA]</scope>
    <source>
        <strain evidence="1">cv. IRGC 101232</strain>
    </source>
</reference>
<sequence length="117" mass="12473">MGQIFICSGPIQRSRWPPRLPLLGGNSVRCLPSLHPLTPDSPSAEIVEGVAFTGITAWSSNTSSQYTVVRFLDMISGRLEEMAQGAAAFQQPGVISSVQPSGKREVTLLMTLATASN</sequence>
<accession>J3MRE7</accession>
<dbReference type="HOGENOM" id="CLU_2088566_0_0_1"/>
<keyword evidence="2" id="KW-1185">Reference proteome</keyword>
<protein>
    <submittedName>
        <fullName evidence="1">Uncharacterized protein</fullName>
    </submittedName>
</protein>